<dbReference type="EMBL" id="VWRR01000014">
    <property type="protein sequence ID" value="KAF6001564.1"/>
    <property type="molecule type" value="Genomic_DNA"/>
</dbReference>
<keyword evidence="2" id="KW-1185">Reference proteome</keyword>
<gene>
    <name evidence="1" type="ORF">F1559_003340</name>
</gene>
<sequence>MSGLECTAAPSKWNGSAMSKRCNTYSEHAAFTRIESMLFLLRQTSCWQLPAVQHLFTERVTVSREQQLRCWLTLALAKATDGRMLCSSSMPLHSCVIADDQGVELILSDATKPMLRDEGSSIIGRLSCALAKTHTDALGPCARP</sequence>
<dbReference type="AlphaFoldDB" id="A0A7J7IFR0"/>
<name>A0A7J7IFR0_9RHOD</name>
<dbReference type="Proteomes" id="UP000530660">
    <property type="component" value="Unassembled WGS sequence"/>
</dbReference>
<organism evidence="1 2">
    <name type="scientific">Cyanidiococcus yangmingshanensis</name>
    <dbReference type="NCBI Taxonomy" id="2690220"/>
    <lineage>
        <taxon>Eukaryota</taxon>
        <taxon>Rhodophyta</taxon>
        <taxon>Bangiophyceae</taxon>
        <taxon>Cyanidiales</taxon>
        <taxon>Cyanidiaceae</taxon>
        <taxon>Cyanidiococcus</taxon>
    </lineage>
</organism>
<evidence type="ECO:0000313" key="1">
    <source>
        <dbReference type="EMBL" id="KAF6001564.1"/>
    </source>
</evidence>
<reference evidence="1 2" key="1">
    <citation type="journal article" date="2020" name="J. Phycol.">
        <title>Comparative genome analysis reveals Cyanidiococcus gen. nov., a new extremophilic red algal genus sister to Cyanidioschyzon (Cyanidioschyzonaceae, Rhodophyta).</title>
        <authorList>
            <person name="Liu S.-L."/>
            <person name="Chiang Y.-R."/>
            <person name="Yoon H.S."/>
            <person name="Fu H.-Y."/>
        </authorList>
    </citation>
    <scope>NUCLEOTIDE SEQUENCE [LARGE SCALE GENOMIC DNA]</scope>
    <source>
        <strain evidence="1 2">THAL066</strain>
    </source>
</reference>
<evidence type="ECO:0000313" key="2">
    <source>
        <dbReference type="Proteomes" id="UP000530660"/>
    </source>
</evidence>
<comment type="caution">
    <text evidence="1">The sequence shown here is derived from an EMBL/GenBank/DDBJ whole genome shotgun (WGS) entry which is preliminary data.</text>
</comment>
<accession>A0A7J7IFR0</accession>
<protein>
    <submittedName>
        <fullName evidence="1">Uncharacterized protein</fullName>
    </submittedName>
</protein>
<proteinExistence type="predicted"/>